<dbReference type="InterPro" id="IPR056573">
    <property type="entry name" value="Lectin_L-type_dom"/>
</dbReference>
<dbReference type="Gene3D" id="2.60.120.200">
    <property type="match status" value="1"/>
</dbReference>
<reference evidence="3" key="1">
    <citation type="journal article" date="2019" name="Int. J. Syst. Evol. Microbiol.">
        <title>The Global Catalogue of Microorganisms (GCM) 10K type strain sequencing project: providing services to taxonomists for standard genome sequencing and annotation.</title>
        <authorList>
            <consortium name="The Broad Institute Genomics Platform"/>
            <consortium name="The Broad Institute Genome Sequencing Center for Infectious Disease"/>
            <person name="Wu L."/>
            <person name="Ma J."/>
        </authorList>
    </citation>
    <scope>NUCLEOTIDE SEQUENCE [LARGE SCALE GENOMIC DNA]</scope>
    <source>
        <strain evidence="3">KCTC 42107</strain>
    </source>
</reference>
<accession>A0ABW5NTB0</accession>
<sequence>MIFHKKNIEFRISLLGIFLIFSVSAFAQLTPSFIGSATSTGTNCYTITTNTQSNSGAAWYNNPIDLSQDFDIVFDAFFGANAGGADGMAFILKSTANPVLGAVGGQLGYGNLPESPSMAIEFDTYTNSNWGDPAYDHIAIHKAGNVSHLTSDNLVAPVQASTTSTNIKDNQQHEVKILWRAATHTLTVVFDCQVRIVYDNQIIISVFGGYPTVYFGFTGSTGALSNQQSVCFKYLSFLPTSLQDQTVCEGESISNVDGTIQGAVSYLWTPTTGVSNPAIANPVFTPMVTTTYTLTVTDNCGQTYVRDFTATIPDVEVADPEDLAVCGDPAQTASFNLQLNDPIMKAPLADPGEYDIEYYESMDQINDGDPMIFPSNNYSGYNGQIIYAKAVGFSTPCYVVRPFQLIINDCSVELQPYAVHACEPAPYDGEVIFDLTSYTDEMTVANPVPASYVYSFYNSQADANTQTNPITNPTTYSGSTETVWVRCDDPSVTIGPPAFDVEALSLVVDPQPVLTPIADQSGCDSYTLTQPTVGNYYTGPGGTGAQLNPLIPLTTSQTVYVYAVSGTAPDTCTDETSFNVTIYTSPTVEQKADVEACDSYQLPALTTGNYYTGAGGTGTQLNAGDFITTSQTIYIYAVTGDATTVCSDESDFVVTINSAPTVSPATPLEECADNFDGYAYFDLTPAGVEILNGQSGLTITYHSTQAAAEFGVNPITDPTNYHSILGTVYASVVQTGTTTNCRSVVPIQLIVHSRPAIPVMTAYELCDDDTDGLQVFDLT</sequence>
<dbReference type="PANTHER" id="PTHR32401">
    <property type="entry name" value="CONCANAVALIN A-LIKE LECTIN FAMILY PROTEIN"/>
    <property type="match status" value="1"/>
</dbReference>
<dbReference type="EMBL" id="JBHUMD010000011">
    <property type="protein sequence ID" value="MFD2602074.1"/>
    <property type="molecule type" value="Genomic_DNA"/>
</dbReference>
<protein>
    <submittedName>
        <fullName evidence="2">L-type lectin-domain containing protein</fullName>
    </submittedName>
</protein>
<dbReference type="SUPFAM" id="SSF49899">
    <property type="entry name" value="Concanavalin A-like lectins/glucanases"/>
    <property type="match status" value="1"/>
</dbReference>
<comment type="caution">
    <text evidence="2">The sequence shown here is derived from an EMBL/GenBank/DDBJ whole genome shotgun (WGS) entry which is preliminary data.</text>
</comment>
<dbReference type="Proteomes" id="UP001597480">
    <property type="component" value="Unassembled WGS sequence"/>
</dbReference>
<dbReference type="InterPro" id="IPR050258">
    <property type="entry name" value="Leguminous_Lectin"/>
</dbReference>
<keyword evidence="1" id="KW-0732">Signal</keyword>
<dbReference type="Pfam" id="PF18483">
    <property type="entry name" value="Lectin_L-type_dom"/>
    <property type="match status" value="1"/>
</dbReference>
<gene>
    <name evidence="2" type="ORF">ACFSR3_08395</name>
</gene>
<feature type="non-terminal residue" evidence="2">
    <location>
        <position position="779"/>
    </location>
</feature>
<organism evidence="2 3">
    <name type="scientific">Flavobacterium suzhouense</name>
    <dbReference type="NCBI Taxonomy" id="1529638"/>
    <lineage>
        <taxon>Bacteria</taxon>
        <taxon>Pseudomonadati</taxon>
        <taxon>Bacteroidota</taxon>
        <taxon>Flavobacteriia</taxon>
        <taxon>Flavobacteriales</taxon>
        <taxon>Flavobacteriaceae</taxon>
        <taxon>Flavobacterium</taxon>
    </lineage>
</organism>
<evidence type="ECO:0000313" key="3">
    <source>
        <dbReference type="Proteomes" id="UP001597480"/>
    </source>
</evidence>
<dbReference type="PANTHER" id="PTHR32401:SF49">
    <property type="entry name" value="OS10G0129200 PROTEIN"/>
    <property type="match status" value="1"/>
</dbReference>
<dbReference type="RefSeq" id="WP_379820572.1">
    <property type="nucleotide sequence ID" value="NZ_JBHUMD010000011.1"/>
</dbReference>
<dbReference type="CDD" id="cd01951">
    <property type="entry name" value="lectin_L-type"/>
    <property type="match status" value="1"/>
</dbReference>
<name>A0ABW5NTB0_9FLAO</name>
<proteinExistence type="predicted"/>
<feature type="chain" id="PRO_5045576606" evidence="1">
    <location>
        <begin position="28"/>
        <end position="779"/>
    </location>
</feature>
<evidence type="ECO:0000313" key="2">
    <source>
        <dbReference type="EMBL" id="MFD2602074.1"/>
    </source>
</evidence>
<feature type="signal peptide" evidence="1">
    <location>
        <begin position="1"/>
        <end position="27"/>
    </location>
</feature>
<keyword evidence="3" id="KW-1185">Reference proteome</keyword>
<evidence type="ECO:0000256" key="1">
    <source>
        <dbReference type="SAM" id="SignalP"/>
    </source>
</evidence>
<dbReference type="InterPro" id="IPR013320">
    <property type="entry name" value="ConA-like_dom_sf"/>
</dbReference>